<dbReference type="GeneID" id="110980070"/>
<keyword evidence="3" id="KW-0378">Hydrolase</keyword>
<name>A0A8B7YFR4_ACAPL</name>
<accession>A0A8B7YFR4</accession>
<evidence type="ECO:0000256" key="1">
    <source>
        <dbReference type="ARBA" id="ARBA00001947"/>
    </source>
</evidence>
<dbReference type="CTD" id="562097"/>
<dbReference type="PANTHER" id="PTHR31817">
    <property type="match status" value="1"/>
</dbReference>
<protein>
    <submittedName>
        <fullName evidence="7">Uncharacterized protein KIAA0895-like isoform X1</fullName>
    </submittedName>
</protein>
<dbReference type="InterPro" id="IPR012548">
    <property type="entry name" value="MATCAP"/>
</dbReference>
<organism evidence="6 7">
    <name type="scientific">Acanthaster planci</name>
    <name type="common">Crown-of-thorns starfish</name>
    <dbReference type="NCBI Taxonomy" id="133434"/>
    <lineage>
        <taxon>Eukaryota</taxon>
        <taxon>Metazoa</taxon>
        <taxon>Echinodermata</taxon>
        <taxon>Eleutherozoa</taxon>
        <taxon>Asterozoa</taxon>
        <taxon>Asteroidea</taxon>
        <taxon>Valvatacea</taxon>
        <taxon>Valvatida</taxon>
        <taxon>Acanthasteridae</taxon>
        <taxon>Acanthaster</taxon>
    </lineage>
</organism>
<dbReference type="OrthoDB" id="449345at2759"/>
<evidence type="ECO:0000256" key="4">
    <source>
        <dbReference type="ARBA" id="ARBA00023049"/>
    </source>
</evidence>
<feature type="compositionally biased region" description="Polar residues" evidence="5">
    <location>
        <begin position="62"/>
        <end position="85"/>
    </location>
</feature>
<feature type="region of interest" description="Disordered" evidence="5">
    <location>
        <begin position="131"/>
        <end position="184"/>
    </location>
</feature>
<comment type="cofactor">
    <cofactor evidence="1">
        <name>Zn(2+)</name>
        <dbReference type="ChEBI" id="CHEBI:29105"/>
    </cofactor>
</comment>
<dbReference type="GO" id="GO:0008237">
    <property type="term" value="F:metallopeptidase activity"/>
    <property type="evidence" value="ECO:0007669"/>
    <property type="project" value="UniProtKB-KW"/>
</dbReference>
<dbReference type="KEGG" id="aplc:110980070"/>
<dbReference type="SMART" id="SM01154">
    <property type="entry name" value="DUF1704"/>
    <property type="match status" value="1"/>
</dbReference>
<dbReference type="AlphaFoldDB" id="A0A8B7YFR4"/>
<evidence type="ECO:0000256" key="3">
    <source>
        <dbReference type="ARBA" id="ARBA00022801"/>
    </source>
</evidence>
<evidence type="ECO:0000256" key="2">
    <source>
        <dbReference type="ARBA" id="ARBA00022670"/>
    </source>
</evidence>
<dbReference type="RefSeq" id="XP_022092078.1">
    <property type="nucleotide sequence ID" value="XM_022236386.1"/>
</dbReference>
<evidence type="ECO:0000313" key="7">
    <source>
        <dbReference type="RefSeq" id="XP_022092078.1"/>
    </source>
</evidence>
<reference evidence="7" key="1">
    <citation type="submission" date="2025-08" db="UniProtKB">
        <authorList>
            <consortium name="RefSeq"/>
        </authorList>
    </citation>
    <scope>IDENTIFICATION</scope>
</reference>
<gene>
    <name evidence="7" type="primary">LOC110980070</name>
</gene>
<dbReference type="Pfam" id="PF08014">
    <property type="entry name" value="MATCAP"/>
    <property type="match status" value="1"/>
</dbReference>
<feature type="region of interest" description="Disordered" evidence="5">
    <location>
        <begin position="50"/>
        <end position="90"/>
    </location>
</feature>
<keyword evidence="6" id="KW-1185">Reference proteome</keyword>
<feature type="compositionally biased region" description="Polar residues" evidence="5">
    <location>
        <begin position="144"/>
        <end position="154"/>
    </location>
</feature>
<evidence type="ECO:0000313" key="6">
    <source>
        <dbReference type="Proteomes" id="UP000694845"/>
    </source>
</evidence>
<keyword evidence="2" id="KW-0645">Protease</keyword>
<dbReference type="GO" id="GO:0006508">
    <property type="term" value="P:proteolysis"/>
    <property type="evidence" value="ECO:0007669"/>
    <property type="project" value="UniProtKB-KW"/>
</dbReference>
<dbReference type="PANTHER" id="PTHR31817:SF0">
    <property type="entry name" value="CHROMOSOME UNDETERMINED SCAFFOLD_67, WHOLE GENOME SHOTGUN SEQUENCE"/>
    <property type="match status" value="1"/>
</dbReference>
<proteinExistence type="predicted"/>
<keyword evidence="4" id="KW-0482">Metalloprotease</keyword>
<sequence>MGRRKKLRARAPSNGLLSVCTSVGDDEVEHLLREAPIQVIHEQISLVSLRRTPSSKQDRRMTTPQNDLNVRESLTSSRHGQLPESTDSHHQELAVVQRLPFSDETLSHSASNSHLPTPNIKLPILSSSTHGYCKPAKPCRKNSRGSPQDTTANITSTRTKLRSTSRKESQGQKSSSKPAQRARSIPILAAITPDNVEQEKRKFFDSNFDYNPQFTYRSAPSAGILERYSKANDRLIKSATQIFRATLQRFKTYKQFEAATGGRAISVSQFTAKFQQYLAQEGLTNKVALNLSDSLVARALMSRTNGRPTLNARPNALRSQWSDGLLRHEIGTHYIRSANNREHPWNTMKGRKKYGLSPLNPTEEGIASIHSILLRKEPFLWRSAMLYYTTYMASRLSFADLFKDLETYMKDPEIRWDYCLRAKRGQSDTSKPGCFNKDQVYLEGALRVLRYRRDIDFHSLYKLGKVALEDVDHLKAMVNLGSGDLKIPTFMTDIDEYRKRLDCVVSKNGLDDADLALLFPGEVSSGKSFEPITGQVECPDLHEAGLVSLEDEVVE</sequence>
<dbReference type="Proteomes" id="UP000694845">
    <property type="component" value="Unplaced"/>
</dbReference>
<evidence type="ECO:0000256" key="5">
    <source>
        <dbReference type="SAM" id="MobiDB-lite"/>
    </source>
</evidence>